<proteinExistence type="inferred from homology"/>
<dbReference type="GO" id="GO:0046872">
    <property type="term" value="F:metal ion binding"/>
    <property type="evidence" value="ECO:0007669"/>
    <property type="project" value="UniProtKB-KW"/>
</dbReference>
<dbReference type="Gene3D" id="1.10.8.60">
    <property type="match status" value="1"/>
</dbReference>
<feature type="region of interest" description="Disordered" evidence="15">
    <location>
        <begin position="580"/>
        <end position="732"/>
    </location>
</feature>
<evidence type="ECO:0000256" key="3">
    <source>
        <dbReference type="ARBA" id="ARBA00022679"/>
    </source>
</evidence>
<dbReference type="SUPFAM" id="SSF48019">
    <property type="entry name" value="post-AAA+ oligomerization domain-like"/>
    <property type="match status" value="1"/>
</dbReference>
<feature type="domain" description="AAA+ ATPase" evidence="16">
    <location>
        <begin position="36"/>
        <end position="301"/>
    </location>
</feature>
<dbReference type="SMART" id="SM00382">
    <property type="entry name" value="AAA"/>
    <property type="match status" value="1"/>
</dbReference>
<name>A0A840NZJ0_9ACTN</name>
<dbReference type="Proteomes" id="UP000578449">
    <property type="component" value="Unassembled WGS sequence"/>
</dbReference>
<keyword evidence="4 14" id="KW-0548">Nucleotidyltransferase</keyword>
<dbReference type="InterPro" id="IPR027417">
    <property type="entry name" value="P-loop_NTPase"/>
</dbReference>
<keyword evidence="8" id="KW-0862">Zinc</keyword>
<dbReference type="InterPro" id="IPR003593">
    <property type="entry name" value="AAA+_ATPase"/>
</dbReference>
<dbReference type="GO" id="GO:0003677">
    <property type="term" value="F:DNA binding"/>
    <property type="evidence" value="ECO:0007669"/>
    <property type="project" value="InterPro"/>
</dbReference>
<dbReference type="GO" id="GO:0003887">
    <property type="term" value="F:DNA-directed DNA polymerase activity"/>
    <property type="evidence" value="ECO:0007669"/>
    <property type="project" value="UniProtKB-KW"/>
</dbReference>
<dbReference type="CDD" id="cd00009">
    <property type="entry name" value="AAA"/>
    <property type="match status" value="1"/>
</dbReference>
<evidence type="ECO:0000256" key="11">
    <source>
        <dbReference type="ARBA" id="ARBA00037724"/>
    </source>
</evidence>
<comment type="similarity">
    <text evidence="1 14">Belongs to the DnaX/STICHEL family.</text>
</comment>
<sequence>MSLALYRKYRPGTFAEVKGQEHVTEPLRQALRSGRINHAYLFSGPRGCGKTSSARILARSLNCEKGPTPDPCGECESCVALAATGPGHLDVIEIDAASHGGVDDARDLRERAFFAPVSARYKIYIIDEAHMVTREGFNALLKLVEEPPPHLKFVFATTEPEKVIGTIKSRTHHYPFRLMPPATLRALLEEILNSENVPFEPAALPLVVRAGAGSARDSLSILDQLLAGADESGITYARAVSLLGYTDGDLLDEVINAFAARDGAQVFQAVNRVIEGGHDPRRFAMDLLERFRDLVILANVPEAAASGLLDRPADELERLQAQAASMGPAELTRAAEVFNAGLTEMRGATSPRLLLELMCARVLLPGAAQGEAALLARIERLERGGAGGAGGGAGFAGGGAVPLVGAPAGASAPAAGPAAPAAAPAAPVAAAPAAPAAPVAAPTPAASAPAAASTPAAPARASAADDDWPAPVRPGQGAATPPSTPAPQAAPQSAPAPQGGGGAGGLQQAWPAVLGALKQRSIVVWANVNTNAQVVGVEGNVVTLGFAQVGAMRNFVGGGKDAVVAAALGDVLGGQWRVEAVVGSGPPGGGPQGGPGGGAPARPGGPQGGPAGGGASRPQPAAPRTGGAAESAPRPGGNGAAAEGARGQGPQASAGPVATDESWPEAPPHDDPGAPPMSAPSAGLAAARSAAAASQARGAARGSAGGNGTGAAAWPDAVPARTPSAGVVDEVDPLNDADADVDELTGMALIQRELGGQIIGEIDHS</sequence>
<gene>
    <name evidence="14" type="primary">dnaX</name>
    <name evidence="17" type="ORF">HNP84_000105</name>
</gene>
<protein>
    <recommendedName>
        <fullName evidence="13 14">DNA polymerase III subunit gamma/tau</fullName>
        <ecNumber evidence="2 14">2.7.7.7</ecNumber>
    </recommendedName>
</protein>
<evidence type="ECO:0000313" key="17">
    <source>
        <dbReference type="EMBL" id="MBB5130417.1"/>
    </source>
</evidence>
<reference evidence="17 18" key="1">
    <citation type="submission" date="2020-08" db="EMBL/GenBank/DDBJ databases">
        <title>Genomic Encyclopedia of Type Strains, Phase IV (KMG-IV): sequencing the most valuable type-strain genomes for metagenomic binning, comparative biology and taxonomic classification.</title>
        <authorList>
            <person name="Goeker M."/>
        </authorList>
    </citation>
    <scope>NUCLEOTIDE SEQUENCE [LARGE SCALE GENOMIC DNA]</scope>
    <source>
        <strain evidence="17 18">DSM 45615</strain>
    </source>
</reference>
<dbReference type="Gene3D" id="1.20.272.10">
    <property type="match status" value="1"/>
</dbReference>
<accession>A0A840NZJ0</accession>
<keyword evidence="7 14" id="KW-0547">Nucleotide-binding</keyword>
<dbReference type="Pfam" id="PF13177">
    <property type="entry name" value="DNA_pol3_delta2"/>
    <property type="match status" value="1"/>
</dbReference>
<evidence type="ECO:0000256" key="14">
    <source>
        <dbReference type="RuleBase" id="RU364063"/>
    </source>
</evidence>
<dbReference type="GO" id="GO:0009360">
    <property type="term" value="C:DNA polymerase III complex"/>
    <property type="evidence" value="ECO:0007669"/>
    <property type="project" value="InterPro"/>
</dbReference>
<dbReference type="EMBL" id="JACHGN010000001">
    <property type="protein sequence ID" value="MBB5130417.1"/>
    <property type="molecule type" value="Genomic_DNA"/>
</dbReference>
<feature type="compositionally biased region" description="Low complexity" evidence="15">
    <location>
        <begin position="474"/>
        <end position="497"/>
    </location>
</feature>
<keyword evidence="18" id="KW-1185">Reference proteome</keyword>
<dbReference type="FunFam" id="1.20.272.10:FF:000003">
    <property type="entry name" value="DNA polymerase III subunit gamma/tau"/>
    <property type="match status" value="1"/>
</dbReference>
<evidence type="ECO:0000256" key="12">
    <source>
        <dbReference type="ARBA" id="ARBA00049244"/>
    </source>
</evidence>
<keyword evidence="10 14" id="KW-0239">DNA-directed DNA polymerase</keyword>
<evidence type="ECO:0000313" key="18">
    <source>
        <dbReference type="Proteomes" id="UP000578449"/>
    </source>
</evidence>
<evidence type="ECO:0000256" key="1">
    <source>
        <dbReference type="ARBA" id="ARBA00006360"/>
    </source>
</evidence>
<comment type="catalytic activity">
    <reaction evidence="12 14">
        <text>DNA(n) + a 2'-deoxyribonucleoside 5'-triphosphate = DNA(n+1) + diphosphate</text>
        <dbReference type="Rhea" id="RHEA:22508"/>
        <dbReference type="Rhea" id="RHEA-COMP:17339"/>
        <dbReference type="Rhea" id="RHEA-COMP:17340"/>
        <dbReference type="ChEBI" id="CHEBI:33019"/>
        <dbReference type="ChEBI" id="CHEBI:61560"/>
        <dbReference type="ChEBI" id="CHEBI:173112"/>
        <dbReference type="EC" id="2.7.7.7"/>
    </reaction>
</comment>
<dbReference type="PANTHER" id="PTHR11669">
    <property type="entry name" value="REPLICATION FACTOR C / DNA POLYMERASE III GAMMA-TAU SUBUNIT"/>
    <property type="match status" value="1"/>
</dbReference>
<feature type="compositionally biased region" description="Low complexity" evidence="15">
    <location>
        <begin position="632"/>
        <end position="652"/>
    </location>
</feature>
<dbReference type="Pfam" id="PF22608">
    <property type="entry name" value="DNAX_ATPase_lid"/>
    <property type="match status" value="1"/>
</dbReference>
<dbReference type="CDD" id="cd18137">
    <property type="entry name" value="HLD_clamp_pol_III_gamma_tau"/>
    <property type="match status" value="1"/>
</dbReference>
<dbReference type="Gene3D" id="3.40.50.300">
    <property type="entry name" value="P-loop containing nucleotide triphosphate hydrolases"/>
    <property type="match status" value="1"/>
</dbReference>
<dbReference type="PRINTS" id="PR00830">
    <property type="entry name" value="ENDOLAPTASE"/>
</dbReference>
<evidence type="ECO:0000256" key="7">
    <source>
        <dbReference type="ARBA" id="ARBA00022741"/>
    </source>
</evidence>
<dbReference type="PANTHER" id="PTHR11669:SF0">
    <property type="entry name" value="PROTEIN STICHEL-LIKE 2"/>
    <property type="match status" value="1"/>
</dbReference>
<keyword evidence="6" id="KW-0479">Metal-binding</keyword>
<keyword evidence="3 14" id="KW-0808">Transferase</keyword>
<dbReference type="AlphaFoldDB" id="A0A840NZJ0"/>
<dbReference type="InterPro" id="IPR008921">
    <property type="entry name" value="DNA_pol3_clamp-load_cplx_C"/>
</dbReference>
<feature type="region of interest" description="Disordered" evidence="15">
    <location>
        <begin position="439"/>
        <end position="505"/>
    </location>
</feature>
<evidence type="ECO:0000256" key="10">
    <source>
        <dbReference type="ARBA" id="ARBA00022932"/>
    </source>
</evidence>
<comment type="caution">
    <text evidence="17">The sequence shown here is derived from an EMBL/GenBank/DDBJ whole genome shotgun (WGS) entry which is preliminary data.</text>
</comment>
<dbReference type="EC" id="2.7.7.7" evidence="2 14"/>
<keyword evidence="5 14" id="KW-0235">DNA replication</keyword>
<dbReference type="InterPro" id="IPR012763">
    <property type="entry name" value="DNA_pol_III_sug/sutau_N"/>
</dbReference>
<organism evidence="17 18">
    <name type="scientific">Thermocatellispora tengchongensis</name>
    <dbReference type="NCBI Taxonomy" id="1073253"/>
    <lineage>
        <taxon>Bacteria</taxon>
        <taxon>Bacillati</taxon>
        <taxon>Actinomycetota</taxon>
        <taxon>Actinomycetes</taxon>
        <taxon>Streptosporangiales</taxon>
        <taxon>Streptosporangiaceae</taxon>
        <taxon>Thermocatellispora</taxon>
    </lineage>
</organism>
<evidence type="ECO:0000256" key="2">
    <source>
        <dbReference type="ARBA" id="ARBA00012417"/>
    </source>
</evidence>
<dbReference type="SUPFAM" id="SSF52540">
    <property type="entry name" value="P-loop containing nucleoside triphosphate hydrolases"/>
    <property type="match status" value="1"/>
</dbReference>
<keyword evidence="9 14" id="KW-0067">ATP-binding</keyword>
<feature type="compositionally biased region" description="Gly residues" evidence="15">
    <location>
        <begin position="585"/>
        <end position="615"/>
    </location>
</feature>
<evidence type="ECO:0000259" key="16">
    <source>
        <dbReference type="SMART" id="SM00382"/>
    </source>
</evidence>
<evidence type="ECO:0000256" key="13">
    <source>
        <dbReference type="ARBA" id="ARBA00074577"/>
    </source>
</evidence>
<dbReference type="InterPro" id="IPR045085">
    <property type="entry name" value="HLD_clamp_pol_III_gamma_tau"/>
</dbReference>
<dbReference type="FunFam" id="3.40.50.300:FF:000014">
    <property type="entry name" value="DNA polymerase III subunit gamma/tau"/>
    <property type="match status" value="1"/>
</dbReference>
<feature type="compositionally biased region" description="Low complexity" evidence="15">
    <location>
        <begin position="439"/>
        <end position="462"/>
    </location>
</feature>
<evidence type="ECO:0000256" key="4">
    <source>
        <dbReference type="ARBA" id="ARBA00022695"/>
    </source>
</evidence>
<dbReference type="GO" id="GO:0006261">
    <property type="term" value="P:DNA-templated DNA replication"/>
    <property type="evidence" value="ECO:0007669"/>
    <property type="project" value="TreeGrafter"/>
</dbReference>
<evidence type="ECO:0000256" key="6">
    <source>
        <dbReference type="ARBA" id="ARBA00022723"/>
    </source>
</evidence>
<dbReference type="NCBIfam" id="NF005846">
    <property type="entry name" value="PRK07764.1-6"/>
    <property type="match status" value="1"/>
</dbReference>
<evidence type="ECO:0000256" key="15">
    <source>
        <dbReference type="SAM" id="MobiDB-lite"/>
    </source>
</evidence>
<comment type="subunit">
    <text evidence="14">DNA polymerase III contains a core (composed of alpha, epsilon and theta chains) that associates with a tau subunit. This core dimerizes to form the POLIII' complex. PolIII' associates with the gamma complex (composed of gamma, delta, delta', psi and chi chains) and with the beta chain to form the complete DNA polymerase III complex.</text>
</comment>
<evidence type="ECO:0000256" key="5">
    <source>
        <dbReference type="ARBA" id="ARBA00022705"/>
    </source>
</evidence>
<dbReference type="GO" id="GO:0005524">
    <property type="term" value="F:ATP binding"/>
    <property type="evidence" value="ECO:0007669"/>
    <property type="project" value="UniProtKB-KW"/>
</dbReference>
<dbReference type="InterPro" id="IPR022754">
    <property type="entry name" value="DNA_pol_III_gamma-3"/>
</dbReference>
<evidence type="ECO:0000256" key="9">
    <source>
        <dbReference type="ARBA" id="ARBA00022840"/>
    </source>
</evidence>
<dbReference type="NCBIfam" id="TIGR02397">
    <property type="entry name" value="dnaX_nterm"/>
    <property type="match status" value="1"/>
</dbReference>
<dbReference type="Pfam" id="PF12169">
    <property type="entry name" value="DNA_pol3_gamma3"/>
    <property type="match status" value="1"/>
</dbReference>
<feature type="compositionally biased region" description="Low complexity" evidence="15">
    <location>
        <begin position="679"/>
        <end position="702"/>
    </location>
</feature>
<dbReference type="RefSeq" id="WP_185047314.1">
    <property type="nucleotide sequence ID" value="NZ_BAABIX010000006.1"/>
</dbReference>
<dbReference type="InterPro" id="IPR050238">
    <property type="entry name" value="DNA_Rep/Repair_Clamp_Loader"/>
</dbReference>
<evidence type="ECO:0000256" key="8">
    <source>
        <dbReference type="ARBA" id="ARBA00022833"/>
    </source>
</evidence>
<comment type="function">
    <text evidence="11 14">DNA polymerase III is a complex, multichain enzyme responsible for most of the replicative synthesis in bacteria. This DNA polymerase also exhibits 3' to 5' exonuclease activity.</text>
</comment>